<dbReference type="InterPro" id="IPR013128">
    <property type="entry name" value="Peptidase_C1A"/>
</dbReference>
<feature type="region of interest" description="Disordered" evidence="2">
    <location>
        <begin position="136"/>
        <end position="158"/>
    </location>
</feature>
<organism evidence="4 5">
    <name type="scientific">Artemisia annua</name>
    <name type="common">Sweet wormwood</name>
    <dbReference type="NCBI Taxonomy" id="35608"/>
    <lineage>
        <taxon>Eukaryota</taxon>
        <taxon>Viridiplantae</taxon>
        <taxon>Streptophyta</taxon>
        <taxon>Embryophyta</taxon>
        <taxon>Tracheophyta</taxon>
        <taxon>Spermatophyta</taxon>
        <taxon>Magnoliopsida</taxon>
        <taxon>eudicotyledons</taxon>
        <taxon>Gunneridae</taxon>
        <taxon>Pentapetalae</taxon>
        <taxon>asterids</taxon>
        <taxon>campanulids</taxon>
        <taxon>Asterales</taxon>
        <taxon>Asteraceae</taxon>
        <taxon>Asteroideae</taxon>
        <taxon>Anthemideae</taxon>
        <taxon>Artemisiinae</taxon>
        <taxon>Artemisia</taxon>
    </lineage>
</organism>
<comment type="caution">
    <text evidence="4">The sequence shown here is derived from an EMBL/GenBank/DDBJ whole genome shotgun (WGS) entry which is preliminary data.</text>
</comment>
<evidence type="ECO:0000313" key="5">
    <source>
        <dbReference type="Proteomes" id="UP000245207"/>
    </source>
</evidence>
<proteinExistence type="inferred from homology"/>
<feature type="compositionally biased region" description="Pro residues" evidence="2">
    <location>
        <begin position="143"/>
        <end position="158"/>
    </location>
</feature>
<evidence type="ECO:0000259" key="3">
    <source>
        <dbReference type="SMART" id="SM00645"/>
    </source>
</evidence>
<name>A0A2U1NW50_ARTAN</name>
<dbReference type="Gene3D" id="3.90.70.10">
    <property type="entry name" value="Cysteine proteinases"/>
    <property type="match status" value="1"/>
</dbReference>
<evidence type="ECO:0000256" key="1">
    <source>
        <dbReference type="ARBA" id="ARBA00008455"/>
    </source>
</evidence>
<dbReference type="Proteomes" id="UP000245207">
    <property type="component" value="Unassembled WGS sequence"/>
</dbReference>
<comment type="similarity">
    <text evidence="1">Belongs to the peptidase C1 family.</text>
</comment>
<dbReference type="OrthoDB" id="10253408at2759"/>
<dbReference type="STRING" id="35608.A0A2U1NW50"/>
<dbReference type="AlphaFoldDB" id="A0A2U1NW50"/>
<dbReference type="GO" id="GO:0008234">
    <property type="term" value="F:cysteine-type peptidase activity"/>
    <property type="evidence" value="ECO:0007669"/>
    <property type="project" value="InterPro"/>
</dbReference>
<reference evidence="4 5" key="1">
    <citation type="journal article" date="2018" name="Mol. Plant">
        <title>The genome of Artemisia annua provides insight into the evolution of Asteraceae family and artemisinin biosynthesis.</title>
        <authorList>
            <person name="Shen Q."/>
            <person name="Zhang L."/>
            <person name="Liao Z."/>
            <person name="Wang S."/>
            <person name="Yan T."/>
            <person name="Shi P."/>
            <person name="Liu M."/>
            <person name="Fu X."/>
            <person name="Pan Q."/>
            <person name="Wang Y."/>
            <person name="Lv Z."/>
            <person name="Lu X."/>
            <person name="Zhang F."/>
            <person name="Jiang W."/>
            <person name="Ma Y."/>
            <person name="Chen M."/>
            <person name="Hao X."/>
            <person name="Li L."/>
            <person name="Tang Y."/>
            <person name="Lv G."/>
            <person name="Zhou Y."/>
            <person name="Sun X."/>
            <person name="Brodelius P.E."/>
            <person name="Rose J.K.C."/>
            <person name="Tang K."/>
        </authorList>
    </citation>
    <scope>NUCLEOTIDE SEQUENCE [LARGE SCALE GENOMIC DNA]</scope>
    <source>
        <strain evidence="5">cv. Huhao1</strain>
        <tissue evidence="4">Leaf</tissue>
    </source>
</reference>
<dbReference type="Pfam" id="PF00112">
    <property type="entry name" value="Peptidase_C1"/>
    <property type="match status" value="1"/>
</dbReference>
<sequence>MSQSVTLLWDRCCDNNRKLISSVARIATATVRLGFPERKLRIIPGDIIVLEGPGGSRAQYFVDVELSRLGIFSGLCGTDLDHGVLDVGYGSEGGKDYSIAKNSWGAEWGESGYLKIERNISYKTGKCGIAMEASYPLKTGQNPPNPGPSPPSPVTPEVPPLAVVSMSTMATVLLGDAAHWKVHLASMTTTVAAHMITPFAMCTVEPAQRQIPAHWGNAIKRILATPTYLKRSST</sequence>
<dbReference type="PANTHER" id="PTHR12411">
    <property type="entry name" value="CYSTEINE PROTEASE FAMILY C1-RELATED"/>
    <property type="match status" value="1"/>
</dbReference>
<protein>
    <submittedName>
        <fullName evidence="4">Cysteine proteinase</fullName>
    </submittedName>
</protein>
<keyword evidence="5" id="KW-1185">Reference proteome</keyword>
<evidence type="ECO:0000256" key="2">
    <source>
        <dbReference type="SAM" id="MobiDB-lite"/>
    </source>
</evidence>
<accession>A0A2U1NW50</accession>
<evidence type="ECO:0000313" key="4">
    <source>
        <dbReference type="EMBL" id="PWA77736.1"/>
    </source>
</evidence>
<dbReference type="InterPro" id="IPR038765">
    <property type="entry name" value="Papain-like_cys_pep_sf"/>
</dbReference>
<dbReference type="SMART" id="SM00645">
    <property type="entry name" value="Pept_C1"/>
    <property type="match status" value="1"/>
</dbReference>
<feature type="domain" description="Peptidase C1A papain C-terminal" evidence="3">
    <location>
        <begin position="1"/>
        <end position="137"/>
    </location>
</feature>
<dbReference type="InterPro" id="IPR000668">
    <property type="entry name" value="Peptidase_C1A_C"/>
</dbReference>
<dbReference type="GO" id="GO:0006508">
    <property type="term" value="P:proteolysis"/>
    <property type="evidence" value="ECO:0007669"/>
    <property type="project" value="InterPro"/>
</dbReference>
<gene>
    <name evidence="4" type="ORF">CTI12_AA221550</name>
</gene>
<dbReference type="SUPFAM" id="SSF54001">
    <property type="entry name" value="Cysteine proteinases"/>
    <property type="match status" value="1"/>
</dbReference>
<dbReference type="EMBL" id="PKPP01002083">
    <property type="protein sequence ID" value="PWA77736.1"/>
    <property type="molecule type" value="Genomic_DNA"/>
</dbReference>